<evidence type="ECO:0000313" key="2">
    <source>
        <dbReference type="Proteomes" id="UP000447876"/>
    </source>
</evidence>
<dbReference type="InterPro" id="IPR026838">
    <property type="entry name" value="YheC/D"/>
</dbReference>
<evidence type="ECO:0000313" key="1">
    <source>
        <dbReference type="EMBL" id="MUG43788.1"/>
    </source>
</evidence>
<dbReference type="Pfam" id="PF14398">
    <property type="entry name" value="ATPgrasp_YheCD"/>
    <property type="match status" value="1"/>
</dbReference>
<dbReference type="SUPFAM" id="SSF56059">
    <property type="entry name" value="Glutathione synthetase ATP-binding domain-like"/>
    <property type="match status" value="1"/>
</dbReference>
<organism evidence="1 2">
    <name type="scientific">Paenibacillus woosongensis</name>
    <dbReference type="NCBI Taxonomy" id="307580"/>
    <lineage>
        <taxon>Bacteria</taxon>
        <taxon>Bacillati</taxon>
        <taxon>Bacillota</taxon>
        <taxon>Bacilli</taxon>
        <taxon>Bacillales</taxon>
        <taxon>Paenibacillaceae</taxon>
        <taxon>Paenibacillus</taxon>
    </lineage>
</organism>
<reference evidence="1 2" key="1">
    <citation type="submission" date="2019-11" db="EMBL/GenBank/DDBJ databases">
        <title>Draft genome sequences of five Paenibacillus species of dairy origin.</title>
        <authorList>
            <person name="Olajide A.M."/>
            <person name="Chen S."/>
            <person name="Lapointe G."/>
        </authorList>
    </citation>
    <scope>NUCLEOTIDE SEQUENCE [LARGE SCALE GENOMIC DNA]</scope>
    <source>
        <strain evidence="1 2">12CR55</strain>
    </source>
</reference>
<dbReference type="RefSeq" id="WP_155609245.1">
    <property type="nucleotide sequence ID" value="NZ_WNZW01000001.1"/>
</dbReference>
<dbReference type="EMBL" id="WNZW01000001">
    <property type="protein sequence ID" value="MUG43788.1"/>
    <property type="molecule type" value="Genomic_DNA"/>
</dbReference>
<accession>A0A7X2YXW0</accession>
<dbReference type="Proteomes" id="UP000447876">
    <property type="component" value="Unassembled WGS sequence"/>
</dbReference>
<proteinExistence type="predicted"/>
<gene>
    <name evidence="1" type="ORF">GNP95_02040</name>
</gene>
<name>A0A7X2YXW0_9BACL</name>
<comment type="caution">
    <text evidence="1">The sequence shown here is derived from an EMBL/GenBank/DDBJ whole genome shotgun (WGS) entry which is preliminary data.</text>
</comment>
<sequence>MNPSSQGIVGIMVSECAGPLPFAEAAFCRQLCHIGRRQKMTIYVFCPGWVTPGSRSIPGYTFENGKWIRKPFPAPEIIYDRCISHDKRQQRRKQRCLASLSELQPFLYLARALTGKWSVYQALKKNRFIAPYLPDTLRYESPEQLNQWLLAQEGGAFLKPQNGTHGKRTLHVQNIKGSLGDGLMITGRSGSNQLFRKKFRSKEDGLDWIHRFIANRAYLMQPYLRLNNSKDEPFDVRVLMQKNENGMWSMTGMAVRAGRKHSLTSNLHGGGTAHKAVPYLTKEFGEHRGIQTVRIIQRLAEAIPEHLESHFGRLAELGIDFGVEPGGHVWILEVNSKPGRSSFFRIGDMQGARKSVENPIQYARYLLLRKTLA</sequence>
<protein>
    <submittedName>
        <fullName evidence="1">YheC/YheD family protein</fullName>
    </submittedName>
</protein>
<dbReference type="OrthoDB" id="7869153at2"/>
<dbReference type="Gene3D" id="3.30.470.20">
    <property type="entry name" value="ATP-grasp fold, B domain"/>
    <property type="match status" value="1"/>
</dbReference>
<dbReference type="AlphaFoldDB" id="A0A7X2YXW0"/>